<dbReference type="SMART" id="SM00490">
    <property type="entry name" value="HELICc"/>
    <property type="match status" value="1"/>
</dbReference>
<keyword evidence="1 7" id="KW-0547">Nucleotide-binding</keyword>
<proteinExistence type="inferred from homology"/>
<dbReference type="SUPFAM" id="SSF52540">
    <property type="entry name" value="P-loop containing nucleoside triphosphate hydrolases"/>
    <property type="match status" value="1"/>
</dbReference>
<feature type="domain" description="Helicase ATP-binding" evidence="9">
    <location>
        <begin position="32"/>
        <end position="205"/>
    </location>
</feature>
<dbReference type="InterPro" id="IPR000629">
    <property type="entry name" value="RNA-helicase_DEAD-box_CS"/>
</dbReference>
<dbReference type="InterPro" id="IPR001650">
    <property type="entry name" value="Helicase_C-like"/>
</dbReference>
<dbReference type="PROSITE" id="PS51194">
    <property type="entry name" value="HELICASE_CTER"/>
    <property type="match status" value="1"/>
</dbReference>
<evidence type="ECO:0000313" key="12">
    <source>
        <dbReference type="EMBL" id="CAA0120907.1"/>
    </source>
</evidence>
<protein>
    <submittedName>
        <fullName evidence="12">ATP-dependent RNA helicase SrmB</fullName>
        <ecNumber evidence="12">3.6.4.13</ecNumber>
    </submittedName>
</protein>
<dbReference type="EMBL" id="CACSII010000021">
    <property type="protein sequence ID" value="CAA0120907.1"/>
    <property type="molecule type" value="Genomic_DNA"/>
</dbReference>
<dbReference type="Pfam" id="PF00271">
    <property type="entry name" value="Helicase_C"/>
    <property type="match status" value="1"/>
</dbReference>
<feature type="domain" description="DEAD-box RNA helicase Q" evidence="11">
    <location>
        <begin position="1"/>
        <end position="29"/>
    </location>
</feature>
<dbReference type="Proteomes" id="UP000434580">
    <property type="component" value="Unassembled WGS sequence"/>
</dbReference>
<evidence type="ECO:0000256" key="3">
    <source>
        <dbReference type="ARBA" id="ARBA00022806"/>
    </source>
</evidence>
<accession>A0A5S9QQX2</accession>
<dbReference type="InterPro" id="IPR044742">
    <property type="entry name" value="DEAD/DEAH_RhlB"/>
</dbReference>
<evidence type="ECO:0000256" key="4">
    <source>
        <dbReference type="ARBA" id="ARBA00022840"/>
    </source>
</evidence>
<keyword evidence="2 7" id="KW-0378">Hydrolase</keyword>
<dbReference type="AlphaFoldDB" id="A0A5S9QQX2"/>
<dbReference type="Pfam" id="PF00270">
    <property type="entry name" value="DEAD"/>
    <property type="match status" value="1"/>
</dbReference>
<dbReference type="CDD" id="cd18787">
    <property type="entry name" value="SF2_C_DEAD"/>
    <property type="match status" value="1"/>
</dbReference>
<dbReference type="GO" id="GO:0016787">
    <property type="term" value="F:hydrolase activity"/>
    <property type="evidence" value="ECO:0007669"/>
    <property type="project" value="UniProtKB-KW"/>
</dbReference>
<dbReference type="InterPro" id="IPR011545">
    <property type="entry name" value="DEAD/DEAH_box_helicase_dom"/>
</dbReference>
<dbReference type="OrthoDB" id="9805696at2"/>
<dbReference type="InterPro" id="IPR027417">
    <property type="entry name" value="P-loop_NTPase"/>
</dbReference>
<dbReference type="EC" id="3.6.4.13" evidence="12"/>
<dbReference type="PROSITE" id="PS00039">
    <property type="entry name" value="DEAD_ATP_HELICASE"/>
    <property type="match status" value="1"/>
</dbReference>
<evidence type="ECO:0000256" key="7">
    <source>
        <dbReference type="RuleBase" id="RU000492"/>
    </source>
</evidence>
<dbReference type="GO" id="GO:0005829">
    <property type="term" value="C:cytosol"/>
    <property type="evidence" value="ECO:0007669"/>
    <property type="project" value="TreeGrafter"/>
</dbReference>
<feature type="domain" description="Helicase C-terminal" evidence="10">
    <location>
        <begin position="229"/>
        <end position="379"/>
    </location>
</feature>
<evidence type="ECO:0000313" key="13">
    <source>
        <dbReference type="Proteomes" id="UP000434580"/>
    </source>
</evidence>
<organism evidence="12 13">
    <name type="scientific">BD1-7 clade bacterium</name>
    <dbReference type="NCBI Taxonomy" id="2029982"/>
    <lineage>
        <taxon>Bacteria</taxon>
        <taxon>Pseudomonadati</taxon>
        <taxon>Pseudomonadota</taxon>
        <taxon>Gammaproteobacteria</taxon>
        <taxon>Cellvibrionales</taxon>
        <taxon>Spongiibacteraceae</taxon>
        <taxon>BD1-7 clade</taxon>
    </lineage>
</organism>
<feature type="region of interest" description="Disordered" evidence="8">
    <location>
        <begin position="375"/>
        <end position="437"/>
    </location>
</feature>
<feature type="short sequence motif" description="Q motif" evidence="6">
    <location>
        <begin position="1"/>
        <end position="29"/>
    </location>
</feature>
<evidence type="ECO:0000256" key="1">
    <source>
        <dbReference type="ARBA" id="ARBA00022741"/>
    </source>
</evidence>
<keyword evidence="3 7" id="KW-0347">Helicase</keyword>
<dbReference type="PANTHER" id="PTHR47959">
    <property type="entry name" value="ATP-DEPENDENT RNA HELICASE RHLE-RELATED"/>
    <property type="match status" value="1"/>
</dbReference>
<dbReference type="PANTHER" id="PTHR47959:SF3">
    <property type="entry name" value="ATP-DEPENDENT RNA HELICASE SRMB"/>
    <property type="match status" value="1"/>
</dbReference>
<evidence type="ECO:0000256" key="6">
    <source>
        <dbReference type="PROSITE-ProRule" id="PRU00552"/>
    </source>
</evidence>
<sequence>MSFSEFPFRAPLFKAIEQAGFDAPTEVQQKAIPAILDGKDVMVSARTGSGKTAAFLLPMLQRMLEHDAPNTGTRALILAPTRELALQLQKVFEKLAAFTPIKCGLIIGGEPFKYQVATIRKNPEVLIATPGRLVEHIERNTPDLRDLEVLVLDEADRMLDLGFADDMQIIASAANDEKQTLLFSATFGHRGMKRIESLLQEPMAIGLDNHREGHDHIIQERILADDLRHKEKLLVALLEREEAQKTFVFCATRAQVQKISNLLNGTGLRVGFIHGEIPQSERKQVLNQFRDGKLQALVATDVAARGLDVDDVDLVINFTVAHNGDDHVHRVGRTGRAGKSGRAITLVDHTEWNLMESIVRYLKLKITTRKVKGLIGHYKGPQKKAKPKSKTKGKGPNNKGTKTKGKSTTRNPTKKPRPSTVSENGFAPLKRKKPSSD</sequence>
<evidence type="ECO:0000256" key="5">
    <source>
        <dbReference type="ARBA" id="ARBA00038437"/>
    </source>
</evidence>
<dbReference type="InterPro" id="IPR014014">
    <property type="entry name" value="RNA_helicase_DEAD_Q_motif"/>
</dbReference>
<dbReference type="GO" id="GO:0005524">
    <property type="term" value="F:ATP binding"/>
    <property type="evidence" value="ECO:0007669"/>
    <property type="project" value="UniProtKB-KW"/>
</dbReference>
<keyword evidence="4 7" id="KW-0067">ATP-binding</keyword>
<evidence type="ECO:0000259" key="9">
    <source>
        <dbReference type="PROSITE" id="PS51192"/>
    </source>
</evidence>
<dbReference type="GO" id="GO:0003724">
    <property type="term" value="F:RNA helicase activity"/>
    <property type="evidence" value="ECO:0007669"/>
    <property type="project" value="UniProtKB-EC"/>
</dbReference>
<dbReference type="GO" id="GO:0003676">
    <property type="term" value="F:nucleic acid binding"/>
    <property type="evidence" value="ECO:0007669"/>
    <property type="project" value="InterPro"/>
</dbReference>
<comment type="similarity">
    <text evidence="5 7">Belongs to the DEAD box helicase family.</text>
</comment>
<dbReference type="PROSITE" id="PS51195">
    <property type="entry name" value="Q_MOTIF"/>
    <property type="match status" value="1"/>
</dbReference>
<dbReference type="PROSITE" id="PS51192">
    <property type="entry name" value="HELICASE_ATP_BIND_1"/>
    <property type="match status" value="1"/>
</dbReference>
<evidence type="ECO:0000256" key="2">
    <source>
        <dbReference type="ARBA" id="ARBA00022801"/>
    </source>
</evidence>
<evidence type="ECO:0000259" key="10">
    <source>
        <dbReference type="PROSITE" id="PS51194"/>
    </source>
</evidence>
<gene>
    <name evidence="12" type="primary">srmB</name>
    <name evidence="12" type="ORF">DPBNPPHM_02644</name>
</gene>
<evidence type="ECO:0000256" key="8">
    <source>
        <dbReference type="SAM" id="MobiDB-lite"/>
    </source>
</evidence>
<reference evidence="12 13" key="1">
    <citation type="submission" date="2019-11" db="EMBL/GenBank/DDBJ databases">
        <authorList>
            <person name="Holert J."/>
        </authorList>
    </citation>
    <scope>NUCLEOTIDE SEQUENCE [LARGE SCALE GENOMIC DNA]</scope>
    <source>
        <strain evidence="12">BC5_2</strain>
    </source>
</reference>
<evidence type="ECO:0000259" key="11">
    <source>
        <dbReference type="PROSITE" id="PS51195"/>
    </source>
</evidence>
<dbReference type="CDD" id="cd00268">
    <property type="entry name" value="DEADc"/>
    <property type="match status" value="1"/>
</dbReference>
<dbReference type="Gene3D" id="3.40.50.300">
    <property type="entry name" value="P-loop containing nucleotide triphosphate hydrolases"/>
    <property type="match status" value="2"/>
</dbReference>
<name>A0A5S9QQX2_9GAMM</name>
<dbReference type="InterPro" id="IPR014001">
    <property type="entry name" value="Helicase_ATP-bd"/>
</dbReference>
<dbReference type="InterPro" id="IPR050079">
    <property type="entry name" value="DEAD_box_RNA_helicase"/>
</dbReference>
<feature type="compositionally biased region" description="Basic residues" evidence="8">
    <location>
        <begin position="380"/>
        <end position="393"/>
    </location>
</feature>
<feature type="compositionally biased region" description="Basic residues" evidence="8">
    <location>
        <begin position="401"/>
        <end position="417"/>
    </location>
</feature>
<dbReference type="SMART" id="SM00487">
    <property type="entry name" value="DEXDc"/>
    <property type="match status" value="1"/>
</dbReference>